<evidence type="ECO:0000313" key="6">
    <source>
        <dbReference type="EMBL" id="AUO18837.1"/>
    </source>
</evidence>
<dbReference type="GeneID" id="98062081"/>
<proteinExistence type="predicted"/>
<protein>
    <submittedName>
        <fullName evidence="6">Copper amine oxidase-like domain-containing protein</fullName>
    </submittedName>
</protein>
<accession>A0A2K9P0P6</accession>
<keyword evidence="2" id="KW-0560">Oxidoreductase</keyword>
<keyword evidence="7" id="KW-1185">Reference proteome</keyword>
<keyword evidence="1" id="KW-0479">Metal-binding</keyword>
<dbReference type="KEGG" id="mpec:B9O19_00654"/>
<evidence type="ECO:0000259" key="5">
    <source>
        <dbReference type="Pfam" id="PF07833"/>
    </source>
</evidence>
<dbReference type="Pfam" id="PF12831">
    <property type="entry name" value="FAD_oxidored"/>
    <property type="match status" value="1"/>
</dbReference>
<dbReference type="Gene3D" id="3.30.457.10">
    <property type="entry name" value="Copper amine oxidase-like, N-terminal domain"/>
    <property type="match status" value="1"/>
</dbReference>
<dbReference type="OrthoDB" id="1784462at2"/>
<gene>
    <name evidence="6" type="ORF">B9O19_00654</name>
</gene>
<evidence type="ECO:0000256" key="4">
    <source>
        <dbReference type="ARBA" id="ARBA00023014"/>
    </source>
</evidence>
<evidence type="ECO:0000256" key="3">
    <source>
        <dbReference type="ARBA" id="ARBA00023004"/>
    </source>
</evidence>
<evidence type="ECO:0000256" key="2">
    <source>
        <dbReference type="ARBA" id="ARBA00023002"/>
    </source>
</evidence>
<feature type="domain" description="Copper amine oxidase-like N-terminal" evidence="5">
    <location>
        <begin position="126"/>
        <end position="165"/>
    </location>
</feature>
<dbReference type="EMBL" id="CP020991">
    <property type="protein sequence ID" value="AUO18837.1"/>
    <property type="molecule type" value="Genomic_DNA"/>
</dbReference>
<sequence length="779" mass="87753">MSIEAALSGSQEVRIFKNGVEMSFVNEAGELEAPPFIENDRTFIPVRKVSEALGAKVLWASDGNKQTIIIILDSIVIRLVVGERNMSIWRNVPDANLEMWRTESINISPEKLDEWNNNGLPITETKILDVTPQVLSDRTYVPIRFISEALGKKVGWDNEESTAYIWTNMEARDENDYDIVIYGGGLQAYASAVAAAKQRTTKLTKILLIAPYPVDELGGISTTGGQNAWDVSKSDDGNFYHQGTFKILYDRFPMSYNTQEMSNYLKSSLKDYLVDYKTQYDISRVICKEKAAGNTKEPIRIEKITIRGIARDNEAKDYTNGYVKWTNAAPITITGEIFIDASEEGRLARSLNTSATTGRYNWPAEYLDYDENGIISDSPTKTVPCDNTPAVRQQAATIIYKLKGVDLSIYKGSFSSSPNRVYHSLWGGDEYKVKGSETWQFNDKYSSQGIIIKSLNAGTNNPANDDYYINNFLLFNVDGRANYRDTPEGRRGFSSENSDDENYIQDFYPKNKFKDTMTTDEAWVKARDFFVYKKEEILNAIHQIDGFGGASFTGYSNDVGGQPEICDILYLRETVHTSKNFSQRTNNSENNYHVMIDDAFQGINGVYDDKDKVIINIAQKNENKTYSHRIGIASYGLDIHPYGVRDLIDEESSDGIKYIWHNKSFEKMRPDFKKNYLDKCLNFYNPDKFYSPEYPLYVPYEALITNQVSNLLLPGYAAGVSSEAWGLVRIFANLCVLGDAAGVTAAYSIADGTDPLYLNEADIGGIQDCLRNLGARLEI</sequence>
<dbReference type="PANTHER" id="PTHR43498:SF1">
    <property type="entry name" value="COB--COM HETERODISULFIDE REDUCTASE IRON-SULFUR SUBUNIT A"/>
    <property type="match status" value="1"/>
</dbReference>
<dbReference type="InterPro" id="IPR036582">
    <property type="entry name" value="Mao_N_sf"/>
</dbReference>
<dbReference type="InterPro" id="IPR012854">
    <property type="entry name" value="Cu_amine_oxidase-like_N"/>
</dbReference>
<dbReference type="GO" id="GO:0051536">
    <property type="term" value="F:iron-sulfur cluster binding"/>
    <property type="evidence" value="ECO:0007669"/>
    <property type="project" value="UniProtKB-KW"/>
</dbReference>
<dbReference type="Pfam" id="PF07833">
    <property type="entry name" value="Cu_amine_oxidN1"/>
    <property type="match status" value="2"/>
</dbReference>
<dbReference type="RefSeq" id="WP_102365090.1">
    <property type="nucleotide sequence ID" value="NZ_CP020991.1"/>
</dbReference>
<keyword evidence="3" id="KW-0408">Iron</keyword>
<dbReference type="InterPro" id="IPR039650">
    <property type="entry name" value="HdrA-like"/>
</dbReference>
<dbReference type="PANTHER" id="PTHR43498">
    <property type="entry name" value="FERREDOXIN:COB-COM HETERODISULFIDE REDUCTASE SUBUNIT A"/>
    <property type="match status" value="1"/>
</dbReference>
<dbReference type="Proteomes" id="UP000235589">
    <property type="component" value="Chromosome"/>
</dbReference>
<evidence type="ECO:0000256" key="1">
    <source>
        <dbReference type="ARBA" id="ARBA00022723"/>
    </source>
</evidence>
<name>A0A2K9P0P6_9FIRM</name>
<reference evidence="6 7" key="1">
    <citation type="submission" date="2017-04" db="EMBL/GenBank/DDBJ databases">
        <title>Monoglobus pectinilyticus 14 draft genome.</title>
        <authorList>
            <person name="Kim C."/>
            <person name="Rosendale D.I."/>
            <person name="Kelly W.J."/>
            <person name="Tannock G.W."/>
            <person name="Patchett M.L."/>
            <person name="Jordens J.Z."/>
        </authorList>
    </citation>
    <scope>NUCLEOTIDE SEQUENCE [LARGE SCALE GENOMIC DNA]</scope>
    <source>
        <strain evidence="6 7">14</strain>
    </source>
</reference>
<dbReference type="GO" id="GO:0016491">
    <property type="term" value="F:oxidoreductase activity"/>
    <property type="evidence" value="ECO:0007669"/>
    <property type="project" value="UniProtKB-KW"/>
</dbReference>
<dbReference type="SUPFAM" id="SSF55383">
    <property type="entry name" value="Copper amine oxidase, domain N"/>
    <property type="match status" value="2"/>
</dbReference>
<dbReference type="AlphaFoldDB" id="A0A2K9P0P6"/>
<dbReference type="GO" id="GO:0046872">
    <property type="term" value="F:metal ion binding"/>
    <property type="evidence" value="ECO:0007669"/>
    <property type="project" value="UniProtKB-KW"/>
</dbReference>
<organism evidence="6 7">
    <name type="scientific">Monoglobus pectinilyticus</name>
    <dbReference type="NCBI Taxonomy" id="1981510"/>
    <lineage>
        <taxon>Bacteria</taxon>
        <taxon>Bacillati</taxon>
        <taxon>Bacillota</taxon>
        <taxon>Clostridia</taxon>
        <taxon>Monoglobales</taxon>
        <taxon>Monoglobaceae</taxon>
        <taxon>Monoglobus</taxon>
    </lineage>
</organism>
<feature type="domain" description="Copper amine oxidase-like N-terminal" evidence="5">
    <location>
        <begin position="30"/>
        <end position="87"/>
    </location>
</feature>
<keyword evidence="4" id="KW-0411">Iron-sulfur</keyword>
<evidence type="ECO:0000313" key="7">
    <source>
        <dbReference type="Proteomes" id="UP000235589"/>
    </source>
</evidence>